<dbReference type="InterPro" id="IPR031157">
    <property type="entry name" value="G_TR_CS"/>
</dbReference>
<feature type="chain" id="PRO_5044789765" description="Translation factor GUF1 homolog, chloroplastic" evidence="7">
    <location>
        <begin position="33"/>
        <end position="697"/>
    </location>
</feature>
<dbReference type="InterPro" id="IPR005225">
    <property type="entry name" value="Small_GTP-bd"/>
</dbReference>
<keyword evidence="5 6" id="KW-0342">GTP-binding</keyword>
<gene>
    <name evidence="9" type="ORF">V5N11_005470</name>
</gene>
<dbReference type="InterPro" id="IPR009000">
    <property type="entry name" value="Transl_B-barrel_sf"/>
</dbReference>
<feature type="domain" description="Tr-type G" evidence="8">
    <location>
        <begin position="100"/>
        <end position="281"/>
    </location>
</feature>
<dbReference type="HAMAP" id="MF_00071">
    <property type="entry name" value="LepA"/>
    <property type="match status" value="1"/>
</dbReference>
<dbReference type="PROSITE" id="PS00301">
    <property type="entry name" value="G_TR_1"/>
    <property type="match status" value="1"/>
</dbReference>
<evidence type="ECO:0000256" key="6">
    <source>
        <dbReference type="HAMAP-Rule" id="MF_03138"/>
    </source>
</evidence>
<dbReference type="Gene3D" id="2.40.30.10">
    <property type="entry name" value="Translation factors"/>
    <property type="match status" value="1"/>
</dbReference>
<dbReference type="Pfam" id="PF06421">
    <property type="entry name" value="LepA_C"/>
    <property type="match status" value="1"/>
</dbReference>
<comment type="catalytic activity">
    <reaction evidence="6">
        <text>GTP + H2O = GDP + phosphate + H(+)</text>
        <dbReference type="Rhea" id="RHEA:19669"/>
        <dbReference type="ChEBI" id="CHEBI:15377"/>
        <dbReference type="ChEBI" id="CHEBI:15378"/>
        <dbReference type="ChEBI" id="CHEBI:37565"/>
        <dbReference type="ChEBI" id="CHEBI:43474"/>
        <dbReference type="ChEBI" id="CHEBI:58189"/>
        <dbReference type="EC" id="3.6.5.n1"/>
    </reaction>
</comment>
<name>A0ABD0ZNX3_CARAN</name>
<dbReference type="GO" id="GO:0006412">
    <property type="term" value="P:translation"/>
    <property type="evidence" value="ECO:0007669"/>
    <property type="project" value="UniProtKB-KW"/>
</dbReference>
<evidence type="ECO:0000256" key="1">
    <source>
        <dbReference type="ARBA" id="ARBA00005454"/>
    </source>
</evidence>
<evidence type="ECO:0000313" key="9">
    <source>
        <dbReference type="EMBL" id="KAL1196327.1"/>
    </source>
</evidence>
<protein>
    <recommendedName>
        <fullName evidence="6">Translation factor GUF1 homolog, chloroplastic</fullName>
        <ecNumber evidence="6">3.6.5.n1</ecNumber>
    </recommendedName>
    <alternativeName>
        <fullName evidence="6">Elongation factor 4 homolog</fullName>
        <shortName evidence="6">EF-4</shortName>
    </alternativeName>
    <alternativeName>
        <fullName evidence="6">GTPase GUF1 homolog</fullName>
    </alternativeName>
    <alternativeName>
        <fullName evidence="6">Ribosomal back-translocase</fullName>
    </alternativeName>
</protein>
<dbReference type="CDD" id="cd01890">
    <property type="entry name" value="LepA"/>
    <property type="match status" value="1"/>
</dbReference>
<dbReference type="FunFam" id="3.40.50.300:FF:000078">
    <property type="entry name" value="Elongation factor 4"/>
    <property type="match status" value="1"/>
</dbReference>
<reference evidence="9 10" key="1">
    <citation type="submission" date="2024-04" db="EMBL/GenBank/DDBJ databases">
        <title>Genome assembly C_amara_ONT_v2.</title>
        <authorList>
            <person name="Yant L."/>
            <person name="Moore C."/>
            <person name="Slenker M."/>
        </authorList>
    </citation>
    <scope>NUCLEOTIDE SEQUENCE [LARGE SCALE GENOMIC DNA]</scope>
    <source>
        <tissue evidence="9">Leaf</tissue>
    </source>
</reference>
<dbReference type="InterPro" id="IPR000640">
    <property type="entry name" value="EFG_V-like"/>
</dbReference>
<feature type="signal peptide" evidence="7">
    <location>
        <begin position="1"/>
        <end position="32"/>
    </location>
</feature>
<comment type="caution">
    <text evidence="9">The sequence shown here is derived from an EMBL/GenBank/DDBJ whole genome shotgun (WGS) entry which is preliminary data.</text>
</comment>
<keyword evidence="4 6" id="KW-0648">Protein biosynthesis</keyword>
<evidence type="ECO:0000256" key="3">
    <source>
        <dbReference type="ARBA" id="ARBA00022801"/>
    </source>
</evidence>
<dbReference type="Pfam" id="PF00009">
    <property type="entry name" value="GTP_EFTU"/>
    <property type="match status" value="1"/>
</dbReference>
<evidence type="ECO:0000313" key="10">
    <source>
        <dbReference type="Proteomes" id="UP001558713"/>
    </source>
</evidence>
<evidence type="ECO:0000256" key="5">
    <source>
        <dbReference type="ARBA" id="ARBA00023134"/>
    </source>
</evidence>
<dbReference type="Pfam" id="PF03144">
    <property type="entry name" value="GTP_EFTU_D2"/>
    <property type="match status" value="1"/>
</dbReference>
<dbReference type="InterPro" id="IPR035647">
    <property type="entry name" value="EFG_III/V"/>
</dbReference>
<dbReference type="SUPFAM" id="SSF54980">
    <property type="entry name" value="EF-G C-terminal domain-like"/>
    <property type="match status" value="2"/>
</dbReference>
<dbReference type="InterPro" id="IPR027417">
    <property type="entry name" value="P-loop_NTPase"/>
</dbReference>
<keyword evidence="6" id="KW-0150">Chloroplast</keyword>
<dbReference type="InterPro" id="IPR038363">
    <property type="entry name" value="LepA_C_sf"/>
</dbReference>
<keyword evidence="10" id="KW-1185">Reference proteome</keyword>
<comment type="similarity">
    <text evidence="1 6">Belongs to the TRAFAC class translation factor GTPase superfamily. Classic translation factor GTPase family. LepA subfamily.</text>
</comment>
<dbReference type="AlphaFoldDB" id="A0ABD0ZNX3"/>
<dbReference type="SUPFAM" id="SSF52540">
    <property type="entry name" value="P-loop containing nucleoside triphosphate hydrolases"/>
    <property type="match status" value="1"/>
</dbReference>
<dbReference type="EC" id="3.6.5.n1" evidence="6"/>
<dbReference type="PANTHER" id="PTHR43512">
    <property type="entry name" value="TRANSLATION FACTOR GUF1-RELATED"/>
    <property type="match status" value="1"/>
</dbReference>
<dbReference type="GO" id="GO:0009507">
    <property type="term" value="C:chloroplast"/>
    <property type="evidence" value="ECO:0007669"/>
    <property type="project" value="UniProtKB-SubCell"/>
</dbReference>
<dbReference type="GO" id="GO:0005525">
    <property type="term" value="F:GTP binding"/>
    <property type="evidence" value="ECO:0007669"/>
    <property type="project" value="UniProtKB-UniRule"/>
</dbReference>
<keyword evidence="6" id="KW-0934">Plastid</keyword>
<feature type="binding site" evidence="6">
    <location>
        <begin position="109"/>
        <end position="116"/>
    </location>
    <ligand>
        <name>GTP</name>
        <dbReference type="ChEBI" id="CHEBI:37565"/>
    </ligand>
</feature>
<sequence length="697" mass="77922">MDWPNYMGVKSCTVPWPWLLLWTYLLQRSSYPEPSSSSYSPSLRRLSSISFSRFRCHSNRKLQLLCQATAGTEPQSGLSVSGSKLAARSGQDRLLKVPISNIRNFSIIAHIDHGKSTLADKLLQVTGTVQNRDMKEQFLDNMDLERERGITIKLQAARMRYVYEDTPYCLNLIDTPGHVDFSYEVSRSLAACEGALLVVDASQGVEAQTLANVYLALENNLEIIPVLNKIDLPGAEPEKVLKEIEEVIGLDCSKAIFCSAKEGIGITEILDAIVQRIPAPRDTAKNPLRALIFDSYYDPYRGVIVYFRVIDGKVKKGDRIFFMASGKDYFADEVGVLSPNQIQVDELYAGEVGYIAASVRSVADARVGDTITHYGRKAESSLPGYEEATPMVFCGLFPVDADQFPDLRDALEKLQLNDAALKFEPETSSAMGFGFRCGFLGLLHMEIVQERLEREYNLNLITTAPSVVYRVNSVNGDTTLCSNPSRLPDPGQRKSVEEPYVKIELLTPKDYIGALMELAQERRGEFKEMKYIAENRASILYELPLAEMVGDFFDQLKSRTKGYASMEYSVIGYRESDLIKLDILINAEMVEPLSTIVHRDKAYSVGRALTQKLKELIPRQMFKVPIQACIGSKVIASEALSAIRKDVLAKCYGGDISRKKKLLKKQAAGKKRMKAIGRVDVPQEAFMAVLKLEREVL</sequence>
<dbReference type="CDD" id="cd16260">
    <property type="entry name" value="EF4_III"/>
    <property type="match status" value="1"/>
</dbReference>
<dbReference type="GO" id="GO:0045727">
    <property type="term" value="P:positive regulation of translation"/>
    <property type="evidence" value="ECO:0007669"/>
    <property type="project" value="UniProtKB-UniRule"/>
</dbReference>
<feature type="binding site" evidence="6">
    <location>
        <begin position="228"/>
        <end position="231"/>
    </location>
    <ligand>
        <name>GTP</name>
        <dbReference type="ChEBI" id="CHEBI:37565"/>
    </ligand>
</feature>
<dbReference type="InterPro" id="IPR000795">
    <property type="entry name" value="T_Tr_GTP-bd_dom"/>
</dbReference>
<comment type="function">
    <text evidence="6">Promotes chloroplast protein synthesis. May act as a fidelity factor of the translation reaction, by catalyzing a one-codon backward translocation of tRNAs on improperly translocated ribosomes.</text>
</comment>
<evidence type="ECO:0000259" key="8">
    <source>
        <dbReference type="PROSITE" id="PS51722"/>
    </source>
</evidence>
<dbReference type="FunFam" id="3.30.70.870:FF:000004">
    <property type="entry name" value="Translation factor GUF1, mitochondrial"/>
    <property type="match status" value="1"/>
</dbReference>
<comment type="subcellular location">
    <subcellularLocation>
        <location evidence="6">Plastid</location>
        <location evidence="6">Chloroplast</location>
    </subcellularLocation>
</comment>
<feature type="binding site" evidence="6">
    <location>
        <begin position="174"/>
        <end position="178"/>
    </location>
    <ligand>
        <name>GTP</name>
        <dbReference type="ChEBI" id="CHEBI:37565"/>
    </ligand>
</feature>
<dbReference type="FunFam" id="3.30.70.240:FF:000007">
    <property type="entry name" value="Translation factor GUF1, mitochondrial"/>
    <property type="match status" value="1"/>
</dbReference>
<dbReference type="PANTHER" id="PTHR43512:SF4">
    <property type="entry name" value="TRANSLATION FACTOR GUF1 HOMOLOG, CHLOROPLASTIC"/>
    <property type="match status" value="1"/>
</dbReference>
<dbReference type="Gene3D" id="3.30.70.870">
    <property type="entry name" value="Elongation Factor G (Translational Gtpase), domain 3"/>
    <property type="match status" value="1"/>
</dbReference>
<keyword evidence="7" id="KW-0732">Signal</keyword>
<organism evidence="9 10">
    <name type="scientific">Cardamine amara subsp. amara</name>
    <dbReference type="NCBI Taxonomy" id="228776"/>
    <lineage>
        <taxon>Eukaryota</taxon>
        <taxon>Viridiplantae</taxon>
        <taxon>Streptophyta</taxon>
        <taxon>Embryophyta</taxon>
        <taxon>Tracheophyta</taxon>
        <taxon>Spermatophyta</taxon>
        <taxon>Magnoliopsida</taxon>
        <taxon>eudicotyledons</taxon>
        <taxon>Gunneridae</taxon>
        <taxon>Pentapetalae</taxon>
        <taxon>rosids</taxon>
        <taxon>malvids</taxon>
        <taxon>Brassicales</taxon>
        <taxon>Brassicaceae</taxon>
        <taxon>Cardamineae</taxon>
        <taxon>Cardamine</taxon>
    </lineage>
</organism>
<evidence type="ECO:0000256" key="2">
    <source>
        <dbReference type="ARBA" id="ARBA00022741"/>
    </source>
</evidence>
<dbReference type="CDD" id="cd03699">
    <property type="entry name" value="EF4_II"/>
    <property type="match status" value="1"/>
</dbReference>
<keyword evidence="2 6" id="KW-0547">Nucleotide-binding</keyword>
<dbReference type="FunFam" id="3.30.70.2570:FF:000001">
    <property type="entry name" value="Translation factor GUF1, mitochondrial"/>
    <property type="match status" value="1"/>
</dbReference>
<dbReference type="Gene3D" id="3.30.70.2570">
    <property type="entry name" value="Elongation factor 4, C-terminal domain"/>
    <property type="match status" value="1"/>
</dbReference>
<keyword evidence="3 6" id="KW-0378">Hydrolase</keyword>
<proteinExistence type="inferred from homology"/>
<dbReference type="EMBL" id="JBANAX010000704">
    <property type="protein sequence ID" value="KAL1196327.1"/>
    <property type="molecule type" value="Genomic_DNA"/>
</dbReference>
<dbReference type="SMART" id="SM00838">
    <property type="entry name" value="EFG_C"/>
    <property type="match status" value="1"/>
</dbReference>
<dbReference type="NCBIfam" id="TIGR00231">
    <property type="entry name" value="small_GTP"/>
    <property type="match status" value="1"/>
</dbReference>
<accession>A0ABD0ZNX3</accession>
<dbReference type="NCBIfam" id="TIGR01393">
    <property type="entry name" value="lepA"/>
    <property type="match status" value="1"/>
</dbReference>
<dbReference type="Gene3D" id="3.40.50.300">
    <property type="entry name" value="P-loop containing nucleotide triphosphate hydrolases"/>
    <property type="match status" value="1"/>
</dbReference>
<dbReference type="PRINTS" id="PR00315">
    <property type="entry name" value="ELONGATNFCT"/>
</dbReference>
<evidence type="ECO:0000256" key="7">
    <source>
        <dbReference type="SAM" id="SignalP"/>
    </source>
</evidence>
<dbReference type="Gene3D" id="3.30.70.240">
    <property type="match status" value="1"/>
</dbReference>
<dbReference type="FunFam" id="2.40.30.10:FF:000015">
    <property type="entry name" value="Translation factor GUF1, mitochondrial"/>
    <property type="match status" value="1"/>
</dbReference>
<dbReference type="InterPro" id="IPR027518">
    <property type="entry name" value="GUFP"/>
</dbReference>
<dbReference type="PROSITE" id="PS51722">
    <property type="entry name" value="G_TR_2"/>
    <property type="match status" value="1"/>
</dbReference>
<dbReference type="InterPro" id="IPR006297">
    <property type="entry name" value="EF-4"/>
</dbReference>
<dbReference type="Pfam" id="PF00679">
    <property type="entry name" value="EFG_C"/>
    <property type="match status" value="1"/>
</dbReference>
<dbReference type="GO" id="GO:0003924">
    <property type="term" value="F:GTPase activity"/>
    <property type="evidence" value="ECO:0007669"/>
    <property type="project" value="UniProtKB-UniRule"/>
</dbReference>
<dbReference type="InterPro" id="IPR013842">
    <property type="entry name" value="LepA_CTD"/>
</dbReference>
<dbReference type="Proteomes" id="UP001558713">
    <property type="component" value="Unassembled WGS sequence"/>
</dbReference>
<dbReference type="SUPFAM" id="SSF50447">
    <property type="entry name" value="Translation proteins"/>
    <property type="match status" value="1"/>
</dbReference>
<dbReference type="HAMAP" id="MF_03138">
    <property type="entry name" value="GUFP"/>
    <property type="match status" value="1"/>
</dbReference>
<dbReference type="CDD" id="cd03709">
    <property type="entry name" value="lepA_C"/>
    <property type="match status" value="1"/>
</dbReference>
<dbReference type="InterPro" id="IPR004161">
    <property type="entry name" value="EFTu-like_2"/>
</dbReference>
<evidence type="ECO:0000256" key="4">
    <source>
        <dbReference type="ARBA" id="ARBA00022917"/>
    </source>
</evidence>
<dbReference type="InterPro" id="IPR035654">
    <property type="entry name" value="LepA_IV"/>
</dbReference>